<dbReference type="Proteomes" id="UP000006055">
    <property type="component" value="Chromosome"/>
</dbReference>
<dbReference type="Pfam" id="PF06803">
    <property type="entry name" value="DUF1232"/>
    <property type="match status" value="1"/>
</dbReference>
<feature type="transmembrane region" description="Helical" evidence="5">
    <location>
        <begin position="31"/>
        <end position="51"/>
    </location>
</feature>
<dbReference type="AlphaFoldDB" id="I4C5N6"/>
<comment type="subcellular location">
    <subcellularLocation>
        <location evidence="1">Endomembrane system</location>
        <topology evidence="1">Multi-pass membrane protein</topology>
    </subcellularLocation>
</comment>
<dbReference type="InterPro" id="IPR010652">
    <property type="entry name" value="DUF1232"/>
</dbReference>
<dbReference type="KEGG" id="dti:Desti_2183"/>
<reference evidence="8" key="1">
    <citation type="submission" date="2012-06" db="EMBL/GenBank/DDBJ databases">
        <title>Complete sequence of chromosome of Desulfomonile tiedjei DSM 6799.</title>
        <authorList>
            <person name="Lucas S."/>
            <person name="Copeland A."/>
            <person name="Lapidus A."/>
            <person name="Glavina del Rio T."/>
            <person name="Dalin E."/>
            <person name="Tice H."/>
            <person name="Bruce D."/>
            <person name="Goodwin L."/>
            <person name="Pitluck S."/>
            <person name="Peters L."/>
            <person name="Ovchinnikova G."/>
            <person name="Zeytun A."/>
            <person name="Lu M."/>
            <person name="Kyrpides N."/>
            <person name="Mavromatis K."/>
            <person name="Ivanova N."/>
            <person name="Brettin T."/>
            <person name="Detter J.C."/>
            <person name="Han C."/>
            <person name="Larimer F."/>
            <person name="Land M."/>
            <person name="Hauser L."/>
            <person name="Markowitz V."/>
            <person name="Cheng J.-F."/>
            <person name="Hugenholtz P."/>
            <person name="Woyke T."/>
            <person name="Wu D."/>
            <person name="Spring S."/>
            <person name="Schroeder M."/>
            <person name="Brambilla E."/>
            <person name="Klenk H.-P."/>
            <person name="Eisen J.A."/>
        </authorList>
    </citation>
    <scope>NUCLEOTIDE SEQUENCE [LARGE SCALE GENOMIC DNA]</scope>
    <source>
        <strain evidence="8">ATCC 49306 / DSM 6799 / DCB-1</strain>
    </source>
</reference>
<dbReference type="EMBL" id="CP003360">
    <property type="protein sequence ID" value="AFM24877.1"/>
    <property type="molecule type" value="Genomic_DNA"/>
</dbReference>
<dbReference type="GO" id="GO:0012505">
    <property type="term" value="C:endomembrane system"/>
    <property type="evidence" value="ECO:0007669"/>
    <property type="project" value="UniProtKB-SubCell"/>
</dbReference>
<name>I4C5N6_DESTA</name>
<evidence type="ECO:0000313" key="7">
    <source>
        <dbReference type="EMBL" id="AFM24877.1"/>
    </source>
</evidence>
<evidence type="ECO:0000256" key="4">
    <source>
        <dbReference type="ARBA" id="ARBA00023136"/>
    </source>
</evidence>
<dbReference type="PATRIC" id="fig|706587.4.peg.2509"/>
<sequence>MKDSGFVTYILILALLYIISPIDLVPDVIPVVGWADDVAVGLGAGAVALAGGRK</sequence>
<organism evidence="7 8">
    <name type="scientific">Desulfomonile tiedjei (strain ATCC 49306 / DSM 6799 / DCB-1)</name>
    <dbReference type="NCBI Taxonomy" id="706587"/>
    <lineage>
        <taxon>Bacteria</taxon>
        <taxon>Pseudomonadati</taxon>
        <taxon>Thermodesulfobacteriota</taxon>
        <taxon>Desulfomonilia</taxon>
        <taxon>Desulfomonilales</taxon>
        <taxon>Desulfomonilaceae</taxon>
        <taxon>Desulfomonile</taxon>
    </lineage>
</organism>
<proteinExistence type="predicted"/>
<keyword evidence="4 5" id="KW-0472">Membrane</keyword>
<dbReference type="STRING" id="706587.Desti_2183"/>
<evidence type="ECO:0000259" key="6">
    <source>
        <dbReference type="Pfam" id="PF06803"/>
    </source>
</evidence>
<feature type="transmembrane region" description="Helical" evidence="5">
    <location>
        <begin position="7"/>
        <end position="25"/>
    </location>
</feature>
<evidence type="ECO:0000256" key="3">
    <source>
        <dbReference type="ARBA" id="ARBA00022989"/>
    </source>
</evidence>
<evidence type="ECO:0000256" key="2">
    <source>
        <dbReference type="ARBA" id="ARBA00022692"/>
    </source>
</evidence>
<evidence type="ECO:0000256" key="5">
    <source>
        <dbReference type="SAM" id="Phobius"/>
    </source>
</evidence>
<evidence type="ECO:0000256" key="1">
    <source>
        <dbReference type="ARBA" id="ARBA00004127"/>
    </source>
</evidence>
<keyword evidence="3 5" id="KW-1133">Transmembrane helix</keyword>
<keyword evidence="2 5" id="KW-0812">Transmembrane</keyword>
<dbReference type="RefSeq" id="WP_014810020.1">
    <property type="nucleotide sequence ID" value="NC_018025.1"/>
</dbReference>
<evidence type="ECO:0000313" key="8">
    <source>
        <dbReference type="Proteomes" id="UP000006055"/>
    </source>
</evidence>
<gene>
    <name evidence="7" type="ordered locus">Desti_2183</name>
</gene>
<protein>
    <recommendedName>
        <fullName evidence="6">DUF1232 domain-containing protein</fullName>
    </recommendedName>
</protein>
<keyword evidence="8" id="KW-1185">Reference proteome</keyword>
<feature type="domain" description="DUF1232" evidence="6">
    <location>
        <begin position="10"/>
        <end position="40"/>
    </location>
</feature>
<dbReference type="HOGENOM" id="CLU_3042791_0_0_7"/>
<accession>I4C5N6</accession>